<protein>
    <recommendedName>
        <fullName evidence="1">Retrotransposon Copia-like N-terminal domain-containing protein</fullName>
    </recommendedName>
</protein>
<organism evidence="2 3">
    <name type="scientific">Nyssa sinensis</name>
    <dbReference type="NCBI Taxonomy" id="561372"/>
    <lineage>
        <taxon>Eukaryota</taxon>
        <taxon>Viridiplantae</taxon>
        <taxon>Streptophyta</taxon>
        <taxon>Embryophyta</taxon>
        <taxon>Tracheophyta</taxon>
        <taxon>Spermatophyta</taxon>
        <taxon>Magnoliopsida</taxon>
        <taxon>eudicotyledons</taxon>
        <taxon>Gunneridae</taxon>
        <taxon>Pentapetalae</taxon>
        <taxon>asterids</taxon>
        <taxon>Cornales</taxon>
        <taxon>Nyssaceae</taxon>
        <taxon>Nyssa</taxon>
    </lineage>
</organism>
<dbReference type="PANTHER" id="PTHR37610:SF83">
    <property type="entry name" value="RETROTRANSPOSON COPIA-LIKE N-TERMINAL DOMAIN-CONTAINING PROTEIN"/>
    <property type="match status" value="1"/>
</dbReference>
<gene>
    <name evidence="2" type="ORF">F0562_002437</name>
</gene>
<reference evidence="2 3" key="1">
    <citation type="submission" date="2019-09" db="EMBL/GenBank/DDBJ databases">
        <title>A chromosome-level genome assembly of the Chinese tupelo Nyssa sinensis.</title>
        <authorList>
            <person name="Yang X."/>
            <person name="Kang M."/>
            <person name="Yang Y."/>
            <person name="Xiong H."/>
            <person name="Wang M."/>
            <person name="Zhang Z."/>
            <person name="Wang Z."/>
            <person name="Wu H."/>
            <person name="Ma T."/>
            <person name="Liu J."/>
            <person name="Xi Z."/>
        </authorList>
    </citation>
    <scope>NUCLEOTIDE SEQUENCE [LARGE SCALE GENOMIC DNA]</scope>
    <source>
        <strain evidence="2">J267</strain>
        <tissue evidence="2">Leaf</tissue>
    </source>
</reference>
<dbReference type="Pfam" id="PF14244">
    <property type="entry name" value="Retrotran_gag_3"/>
    <property type="match status" value="1"/>
</dbReference>
<evidence type="ECO:0000313" key="3">
    <source>
        <dbReference type="Proteomes" id="UP000325577"/>
    </source>
</evidence>
<evidence type="ECO:0000259" key="1">
    <source>
        <dbReference type="Pfam" id="PF14244"/>
    </source>
</evidence>
<dbReference type="PANTHER" id="PTHR37610">
    <property type="entry name" value="CCHC-TYPE DOMAIN-CONTAINING PROTEIN"/>
    <property type="match status" value="1"/>
</dbReference>
<dbReference type="InterPro" id="IPR029472">
    <property type="entry name" value="Copia-like_N"/>
</dbReference>
<feature type="domain" description="Retrotransposon Copia-like N-terminal" evidence="1">
    <location>
        <begin position="34"/>
        <end position="71"/>
    </location>
</feature>
<proteinExistence type="predicted"/>
<sequence>MTEPSEVTVMSSSINLPSSPSSSHVVSINITTLLFQKLSKGGNYSIWSSQMTNLLLGYDLMGFIDGTHPCPPVNDPEYKAWIRQDRLLLLAIQTVVTRLAGLIVSRCRNAEEAWRKLKTTYANKSNTWMVGLIDSRTKVHTRFPNCMSLLIFKPETSVFSPS</sequence>
<accession>A0A5J5C5V8</accession>
<dbReference type="EMBL" id="CM018031">
    <property type="protein sequence ID" value="KAA8550753.1"/>
    <property type="molecule type" value="Genomic_DNA"/>
</dbReference>
<keyword evidence="3" id="KW-1185">Reference proteome</keyword>
<dbReference type="OrthoDB" id="1912561at2759"/>
<dbReference type="Proteomes" id="UP000325577">
    <property type="component" value="Linkage Group LG0"/>
</dbReference>
<evidence type="ECO:0000313" key="2">
    <source>
        <dbReference type="EMBL" id="KAA8550753.1"/>
    </source>
</evidence>
<name>A0A5J5C5V8_9ASTE</name>
<dbReference type="AlphaFoldDB" id="A0A5J5C5V8"/>